<reference evidence="1 2" key="1">
    <citation type="submission" date="2016-01" db="EMBL/GenBank/DDBJ databases">
        <authorList>
            <consortium name="TB Trials Study Group"/>
            <person name="Sutton G."/>
            <person name="Brinkac L."/>
            <person name="Sanka R."/>
            <person name="Adams M."/>
            <person name="Lau E.L."/>
            <person name="Macaden R."/>
            <person name="Grewal H.M.S."/>
        </authorList>
    </citation>
    <scope>NUCLEOTIDE SEQUENCE [LARGE SCALE GENOMIC DNA]</scope>
    <source>
        <strain evidence="1 2">IS-1744</strain>
    </source>
</reference>
<accession>A0A101A540</accession>
<dbReference type="EMBL" id="LQIR01000025">
    <property type="protein sequence ID" value="KUI13845.1"/>
    <property type="molecule type" value="Genomic_DNA"/>
</dbReference>
<organism evidence="1 2">
    <name type="scientific">Mycobacterium lehmannii</name>
    <dbReference type="NCBI Taxonomy" id="2048550"/>
    <lineage>
        <taxon>Bacteria</taxon>
        <taxon>Bacillati</taxon>
        <taxon>Actinomycetota</taxon>
        <taxon>Actinomycetes</taxon>
        <taxon>Mycobacteriales</taxon>
        <taxon>Mycobacteriaceae</taxon>
        <taxon>Mycobacterium</taxon>
    </lineage>
</organism>
<gene>
    <name evidence="1" type="ORF">AU192_06890</name>
</gene>
<dbReference type="RefSeq" id="WP_064397627.1">
    <property type="nucleotide sequence ID" value="NZ_LQIR01000025.1"/>
</dbReference>
<comment type="caution">
    <text evidence="1">The sequence shown here is derived from an EMBL/GenBank/DDBJ whole genome shotgun (WGS) entry which is preliminary data.</text>
</comment>
<name>A0A101A540_9MYCO</name>
<sequence length="87" mass="9069">MSWSTVVGARGAGAVGATWARVENAACARRLAAAADVLERLIVEAGAVDREQWCIDNWTIAAAEVAVTGGGHQSLEHVIESIDPDVV</sequence>
<dbReference type="Proteomes" id="UP000053707">
    <property type="component" value="Unassembled WGS sequence"/>
</dbReference>
<evidence type="ECO:0000313" key="2">
    <source>
        <dbReference type="Proteomes" id="UP000053707"/>
    </source>
</evidence>
<evidence type="ECO:0000313" key="1">
    <source>
        <dbReference type="EMBL" id="KUI13845.1"/>
    </source>
</evidence>
<dbReference type="AlphaFoldDB" id="A0A101A540"/>
<protein>
    <submittedName>
        <fullName evidence="1">Uncharacterized protein</fullName>
    </submittedName>
</protein>
<proteinExistence type="predicted"/>
<keyword evidence="2" id="KW-1185">Reference proteome</keyword>